<keyword evidence="4" id="KW-0472">Membrane</keyword>
<dbReference type="HOGENOM" id="CLU_006756_2_2_7"/>
<feature type="chain" id="PRO_5003203416" evidence="9">
    <location>
        <begin position="20"/>
        <end position="541"/>
    </location>
</feature>
<keyword evidence="5" id="KW-0998">Cell outer membrane</keyword>
<dbReference type="Pfam" id="PF03958">
    <property type="entry name" value="Secretin_N"/>
    <property type="match status" value="1"/>
</dbReference>
<feature type="region of interest" description="Disordered" evidence="8">
    <location>
        <begin position="510"/>
        <end position="541"/>
    </location>
</feature>
<protein>
    <submittedName>
        <fullName evidence="11">Type IV pilus secretin PilQ</fullName>
    </submittedName>
</protein>
<dbReference type="Pfam" id="PF00263">
    <property type="entry name" value="Secretin"/>
    <property type="match status" value="1"/>
</dbReference>
<reference evidence="11 12" key="2">
    <citation type="submission" date="2013-04" db="EMBL/GenBank/DDBJ databases">
        <title>The Genome Sequence of Bilophila wadsworthia 3_1_6.</title>
        <authorList>
            <consortium name="The Broad Institute Genomics Platform"/>
            <person name="Earl A."/>
            <person name="Ward D."/>
            <person name="Feldgarden M."/>
            <person name="Gevers D."/>
            <person name="Sibley C."/>
            <person name="Strauss J."/>
            <person name="Allen-Vercoe E."/>
            <person name="Walker B."/>
            <person name="Young S."/>
            <person name="Zeng Q."/>
            <person name="Gargeya S."/>
            <person name="Fitzgerald M."/>
            <person name="Haas B."/>
            <person name="Abouelleil A."/>
            <person name="Allen A.W."/>
            <person name="Alvarado L."/>
            <person name="Arachchi H.M."/>
            <person name="Berlin A.M."/>
            <person name="Chapman S.B."/>
            <person name="Gainer-Dewar J."/>
            <person name="Goldberg J."/>
            <person name="Griggs A."/>
            <person name="Gujja S."/>
            <person name="Hansen M."/>
            <person name="Howarth C."/>
            <person name="Imamovic A."/>
            <person name="Ireland A."/>
            <person name="Larimer J."/>
            <person name="McCowan C."/>
            <person name="Murphy C."/>
            <person name="Pearson M."/>
            <person name="Poon T.W."/>
            <person name="Priest M."/>
            <person name="Roberts A."/>
            <person name="Saif S."/>
            <person name="Shea T."/>
            <person name="Sisk P."/>
            <person name="Sykes S."/>
            <person name="Wortman J."/>
            <person name="Nusbaum C."/>
            <person name="Birren B."/>
        </authorList>
    </citation>
    <scope>NUCLEOTIDE SEQUENCE [LARGE SCALE GENOMIC DNA]</scope>
    <source>
        <strain evidence="11 12">3_1_6</strain>
    </source>
</reference>
<comment type="subcellular location">
    <subcellularLocation>
        <location evidence="7">Cell outer membrane</location>
    </subcellularLocation>
    <subcellularLocation>
        <location evidence="1">Membrane</location>
    </subcellularLocation>
</comment>
<dbReference type="Gene3D" id="3.30.1370.130">
    <property type="match status" value="1"/>
</dbReference>
<dbReference type="InterPro" id="IPR004846">
    <property type="entry name" value="T2SS/T3SS_dom"/>
</dbReference>
<dbReference type="PANTHER" id="PTHR30604:SF1">
    <property type="entry name" value="DNA UTILIZATION PROTEIN HOFQ"/>
    <property type="match status" value="1"/>
</dbReference>
<dbReference type="InterPro" id="IPR013355">
    <property type="entry name" value="Pilus_4_PilQ"/>
</dbReference>
<evidence type="ECO:0000256" key="2">
    <source>
        <dbReference type="ARBA" id="ARBA00022448"/>
    </source>
</evidence>
<proteinExistence type="inferred from homology"/>
<keyword evidence="12" id="KW-1185">Reference proteome</keyword>
<sequence>MRQRPVSILCLLALFCLLAACSPKQDKKQEFMDHWKQLSQDSQGYSPAPSDLRPEPRVIMRHTEKQEQAASRPLPTIPVTLKLHNVDVGVALRSLAAAAGVNVMLSPGVSGTVSLNVQKSPWRDVFQGLLRANGLQYRWQGNILQVLTAVEKQKEINLQTLDNQLAQQELISRQNSPLTVSVVSVRYAEAAALQQSLTKFLTAANGQGGQAAVIEVDEHSNALIIQATEQDQQRIIRLVDNLDRPRPQVHLKAYIVEATKETARELGVQWGGVWRSGSFNNGNHAWIGSGASGTQGQDPVTGGLTGTHGSGLGGAPFGLDYSGIASNDMGSLGFLFGKVGGSMLEVQLNLMEKDGNINILSSPSITTLDNKMAYTENGEKVPYVSTSNMGDREVKFEDAVLRLEMTPNVIDGDNLKLKVLVKKDEVDTSRSVDGNPFIIKKQTETTLIMRNGETVVISGLTKEKGTDINAGVPGLKDIPGGKYVFGHESKGKTMEEVLIFITPEILPTRELPPLPSAPSMSESPSLRNGALPAPSAGAARR</sequence>
<feature type="domain" description="Secretin/TonB short N-terminal" evidence="10">
    <location>
        <begin position="101"/>
        <end position="149"/>
    </location>
</feature>
<dbReference type="NCBIfam" id="TIGR02515">
    <property type="entry name" value="IV_pilus_PilQ"/>
    <property type="match status" value="1"/>
</dbReference>
<dbReference type="PROSITE" id="PS51257">
    <property type="entry name" value="PROKAR_LIPOPROTEIN"/>
    <property type="match status" value="1"/>
</dbReference>
<dbReference type="GO" id="GO:0009279">
    <property type="term" value="C:cell outer membrane"/>
    <property type="evidence" value="ECO:0007669"/>
    <property type="project" value="UniProtKB-SubCell"/>
</dbReference>
<dbReference type="GeneID" id="78085062"/>
<dbReference type="AlphaFoldDB" id="E5YBJ4"/>
<accession>E5YBJ4</accession>
<reference evidence="11 12" key="1">
    <citation type="submission" date="2010-10" db="EMBL/GenBank/DDBJ databases">
        <authorList>
            <consortium name="The Broad Institute Genome Sequencing Platform"/>
            <person name="Ward D."/>
            <person name="Earl A."/>
            <person name="Feldgarden M."/>
            <person name="Young S.K."/>
            <person name="Gargeya S."/>
            <person name="Zeng Q."/>
            <person name="Alvarado L."/>
            <person name="Berlin A."/>
            <person name="Bochicchio J."/>
            <person name="Chapman S.B."/>
            <person name="Chen Z."/>
            <person name="Freedman E."/>
            <person name="Gellesch M."/>
            <person name="Goldberg J."/>
            <person name="Griggs A."/>
            <person name="Gujja S."/>
            <person name="Heilman E."/>
            <person name="Heiman D."/>
            <person name="Howarth C."/>
            <person name="Mehta T."/>
            <person name="Neiman D."/>
            <person name="Pearson M."/>
            <person name="Roberts A."/>
            <person name="Saif S."/>
            <person name="Shea T."/>
            <person name="Shenoy N."/>
            <person name="Sisk P."/>
            <person name="Stolte C."/>
            <person name="Sykes S."/>
            <person name="White J."/>
            <person name="Yandava C."/>
            <person name="Allen-Vercoe E."/>
            <person name="Sibley C."/>
            <person name="Ambrose C.E."/>
            <person name="Strauss J."/>
            <person name="Daigneault M."/>
            <person name="Haas B."/>
            <person name="Nusbaum C."/>
            <person name="Birren B."/>
        </authorList>
    </citation>
    <scope>NUCLEOTIDE SEQUENCE [LARGE SCALE GENOMIC DNA]</scope>
    <source>
        <strain evidence="11 12">3_1_6</strain>
    </source>
</reference>
<dbReference type="SMART" id="SM00965">
    <property type="entry name" value="STN"/>
    <property type="match status" value="1"/>
</dbReference>
<dbReference type="OrthoDB" id="9775455at2"/>
<dbReference type="InterPro" id="IPR001775">
    <property type="entry name" value="GspD/PilQ"/>
</dbReference>
<evidence type="ECO:0000256" key="9">
    <source>
        <dbReference type="SAM" id="SignalP"/>
    </source>
</evidence>
<feature type="signal peptide" evidence="9">
    <location>
        <begin position="1"/>
        <end position="19"/>
    </location>
</feature>
<dbReference type="InterPro" id="IPR011662">
    <property type="entry name" value="Secretin/TonB_short_N"/>
</dbReference>
<evidence type="ECO:0000259" key="10">
    <source>
        <dbReference type="SMART" id="SM00965"/>
    </source>
</evidence>
<keyword evidence="3 9" id="KW-0732">Signal</keyword>
<dbReference type="PRINTS" id="PR00811">
    <property type="entry name" value="BCTERIALGSPD"/>
</dbReference>
<evidence type="ECO:0000256" key="8">
    <source>
        <dbReference type="SAM" id="MobiDB-lite"/>
    </source>
</evidence>
<dbReference type="InterPro" id="IPR005644">
    <property type="entry name" value="NolW-like"/>
</dbReference>
<dbReference type="InterPro" id="IPR051808">
    <property type="entry name" value="Type_IV_pilus_biogenesis"/>
</dbReference>
<keyword evidence="2 7" id="KW-0813">Transport</keyword>
<evidence type="ECO:0000256" key="6">
    <source>
        <dbReference type="RuleBase" id="RU004003"/>
    </source>
</evidence>
<evidence type="ECO:0000256" key="1">
    <source>
        <dbReference type="ARBA" id="ARBA00004370"/>
    </source>
</evidence>
<dbReference type="RefSeq" id="WP_005030555.1">
    <property type="nucleotide sequence ID" value="NZ_KE150238.1"/>
</dbReference>
<dbReference type="Gene3D" id="3.30.1370.120">
    <property type="match status" value="1"/>
</dbReference>
<evidence type="ECO:0000313" key="12">
    <source>
        <dbReference type="Proteomes" id="UP000006034"/>
    </source>
</evidence>
<evidence type="ECO:0000256" key="5">
    <source>
        <dbReference type="ARBA" id="ARBA00023237"/>
    </source>
</evidence>
<dbReference type="STRING" id="563192.HMPREF0179_03567"/>
<evidence type="ECO:0000256" key="4">
    <source>
        <dbReference type="ARBA" id="ARBA00023136"/>
    </source>
</evidence>
<name>E5YBJ4_BILW3</name>
<dbReference type="eggNOG" id="COG4796">
    <property type="taxonomic scope" value="Bacteria"/>
</dbReference>
<dbReference type="GO" id="GO:0009306">
    <property type="term" value="P:protein secretion"/>
    <property type="evidence" value="ECO:0007669"/>
    <property type="project" value="InterPro"/>
</dbReference>
<comment type="caution">
    <text evidence="11">The sequence shown here is derived from an EMBL/GenBank/DDBJ whole genome shotgun (WGS) entry which is preliminary data.</text>
</comment>
<evidence type="ECO:0000313" key="11">
    <source>
        <dbReference type="EMBL" id="EFV42646.1"/>
    </source>
</evidence>
<comment type="similarity">
    <text evidence="6">Belongs to the bacterial secretin family.</text>
</comment>
<gene>
    <name evidence="11" type="ORF">HMPREF0179_03567</name>
</gene>
<dbReference type="InterPro" id="IPR038591">
    <property type="entry name" value="NolW-like_sf"/>
</dbReference>
<dbReference type="EMBL" id="ADCP02000001">
    <property type="protein sequence ID" value="EFV42646.1"/>
    <property type="molecule type" value="Genomic_DNA"/>
</dbReference>
<evidence type="ECO:0000256" key="7">
    <source>
        <dbReference type="RuleBase" id="RU004004"/>
    </source>
</evidence>
<evidence type="ECO:0000256" key="3">
    <source>
        <dbReference type="ARBA" id="ARBA00022729"/>
    </source>
</evidence>
<dbReference type="Proteomes" id="UP000006034">
    <property type="component" value="Unassembled WGS sequence"/>
</dbReference>
<organism evidence="11 12">
    <name type="scientific">Bilophila wadsworthia (strain 3_1_6)</name>
    <dbReference type="NCBI Taxonomy" id="563192"/>
    <lineage>
        <taxon>Bacteria</taxon>
        <taxon>Pseudomonadati</taxon>
        <taxon>Thermodesulfobacteriota</taxon>
        <taxon>Desulfovibrionia</taxon>
        <taxon>Desulfovibrionales</taxon>
        <taxon>Desulfovibrionaceae</taxon>
        <taxon>Bilophila</taxon>
    </lineage>
</organism>
<dbReference type="PANTHER" id="PTHR30604">
    <property type="entry name" value="PROTEIN TRANSPORT PROTEIN HOFQ"/>
    <property type="match status" value="1"/>
</dbReference>